<feature type="region of interest" description="Disordered" evidence="1">
    <location>
        <begin position="1"/>
        <end position="40"/>
    </location>
</feature>
<name>A0ABR4KQ89_9EURO</name>
<feature type="compositionally biased region" description="Polar residues" evidence="1">
    <location>
        <begin position="1"/>
        <end position="10"/>
    </location>
</feature>
<sequence length="104" mass="11361">MDQGGPTSRQTSKEGHETNGSSNRNGSNASTNGHRANEDVAENAEYYQTFLRRLIATISHEQPEVVDRLITIIRSGASQQEIFRALSELTAEATSEPANRTQAS</sequence>
<comment type="caution">
    <text evidence="2">The sequence shown here is derived from an EMBL/GenBank/DDBJ whole genome shotgun (WGS) entry which is preliminary data.</text>
</comment>
<keyword evidence="3" id="KW-1185">Reference proteome</keyword>
<dbReference type="Proteomes" id="UP001610446">
    <property type="component" value="Unassembled WGS sequence"/>
</dbReference>
<accession>A0ABR4KQ89</accession>
<proteinExistence type="predicted"/>
<reference evidence="2 3" key="1">
    <citation type="submission" date="2024-07" db="EMBL/GenBank/DDBJ databases">
        <title>Section-level genome sequencing and comparative genomics of Aspergillus sections Usti and Cavernicolus.</title>
        <authorList>
            <consortium name="Lawrence Berkeley National Laboratory"/>
            <person name="Nybo J.L."/>
            <person name="Vesth T.C."/>
            <person name="Theobald S."/>
            <person name="Frisvad J.C."/>
            <person name="Larsen T.O."/>
            <person name="Kjaerboelling I."/>
            <person name="Rothschild-Mancinelli K."/>
            <person name="Lyhne E.K."/>
            <person name="Kogle M.E."/>
            <person name="Barry K."/>
            <person name="Clum A."/>
            <person name="Na H."/>
            <person name="Ledsgaard L."/>
            <person name="Lin J."/>
            <person name="Lipzen A."/>
            <person name="Kuo A."/>
            <person name="Riley R."/>
            <person name="Mondo S."/>
            <person name="Labutti K."/>
            <person name="Haridas S."/>
            <person name="Pangalinan J."/>
            <person name="Salamov A.A."/>
            <person name="Simmons B.A."/>
            <person name="Magnuson J.K."/>
            <person name="Chen J."/>
            <person name="Drula E."/>
            <person name="Henrissat B."/>
            <person name="Wiebenga A."/>
            <person name="Lubbers R.J."/>
            <person name="Gomes A.C."/>
            <person name="Makela M.R."/>
            <person name="Stajich J."/>
            <person name="Grigoriev I.V."/>
            <person name="Mortensen U.H."/>
            <person name="De Vries R.P."/>
            <person name="Baker S.E."/>
            <person name="Andersen M.R."/>
        </authorList>
    </citation>
    <scope>NUCLEOTIDE SEQUENCE [LARGE SCALE GENOMIC DNA]</scope>
    <source>
        <strain evidence="2 3">CBS 123904</strain>
    </source>
</reference>
<feature type="compositionally biased region" description="Low complexity" evidence="1">
    <location>
        <begin position="19"/>
        <end position="33"/>
    </location>
</feature>
<evidence type="ECO:0000313" key="3">
    <source>
        <dbReference type="Proteomes" id="UP001610446"/>
    </source>
</evidence>
<evidence type="ECO:0000313" key="2">
    <source>
        <dbReference type="EMBL" id="KAL2853422.1"/>
    </source>
</evidence>
<organism evidence="2 3">
    <name type="scientific">Aspergillus pseudoustus</name>
    <dbReference type="NCBI Taxonomy" id="1810923"/>
    <lineage>
        <taxon>Eukaryota</taxon>
        <taxon>Fungi</taxon>
        <taxon>Dikarya</taxon>
        <taxon>Ascomycota</taxon>
        <taxon>Pezizomycotina</taxon>
        <taxon>Eurotiomycetes</taxon>
        <taxon>Eurotiomycetidae</taxon>
        <taxon>Eurotiales</taxon>
        <taxon>Aspergillaceae</taxon>
        <taxon>Aspergillus</taxon>
        <taxon>Aspergillus subgen. Nidulantes</taxon>
    </lineage>
</organism>
<evidence type="ECO:0000256" key="1">
    <source>
        <dbReference type="SAM" id="MobiDB-lite"/>
    </source>
</evidence>
<gene>
    <name evidence="2" type="ORF">BJY01DRAFT_244042</name>
</gene>
<protein>
    <recommendedName>
        <fullName evidence="4">Mitotic-spindle organizing protein associated with a ring of gamma-tubulin 1</fullName>
    </recommendedName>
</protein>
<dbReference type="EMBL" id="JBFXLU010000019">
    <property type="protein sequence ID" value="KAL2853422.1"/>
    <property type="molecule type" value="Genomic_DNA"/>
</dbReference>
<evidence type="ECO:0008006" key="4">
    <source>
        <dbReference type="Google" id="ProtNLM"/>
    </source>
</evidence>